<dbReference type="STRING" id="7266.A0A3B0KSC4"/>
<dbReference type="InterPro" id="IPR038377">
    <property type="entry name" value="Na/Glc_symporter_sf"/>
</dbReference>
<feature type="transmembrane region" description="Helical" evidence="12">
    <location>
        <begin position="1141"/>
        <end position="1161"/>
    </location>
</feature>
<feature type="transmembrane region" description="Helical" evidence="12">
    <location>
        <begin position="664"/>
        <end position="688"/>
    </location>
</feature>
<evidence type="ECO:0000313" key="13">
    <source>
        <dbReference type="EMBL" id="SPP89599.1"/>
    </source>
</evidence>
<evidence type="ECO:0000256" key="11">
    <source>
        <dbReference type="SAM" id="MobiDB-lite"/>
    </source>
</evidence>
<feature type="transmembrane region" description="Helical" evidence="12">
    <location>
        <begin position="854"/>
        <end position="876"/>
    </location>
</feature>
<feature type="transmembrane region" description="Helical" evidence="12">
    <location>
        <begin position="481"/>
        <end position="499"/>
    </location>
</feature>
<dbReference type="EMBL" id="OUUW01000023">
    <property type="protein sequence ID" value="SPP89599.1"/>
    <property type="molecule type" value="Genomic_DNA"/>
</dbReference>
<feature type="transmembrane region" description="Helical" evidence="12">
    <location>
        <begin position="1048"/>
        <end position="1075"/>
    </location>
</feature>
<feature type="transmembrane region" description="Helical" evidence="12">
    <location>
        <begin position="1109"/>
        <end position="1129"/>
    </location>
</feature>
<feature type="transmembrane region" description="Helical" evidence="12">
    <location>
        <begin position="538"/>
        <end position="561"/>
    </location>
</feature>
<feature type="compositionally biased region" description="Polar residues" evidence="11">
    <location>
        <begin position="41"/>
        <end position="50"/>
    </location>
</feature>
<dbReference type="InterPro" id="IPR051163">
    <property type="entry name" value="Sodium:Solute_Symporter_SSF"/>
</dbReference>
<feature type="transmembrane region" description="Helical" evidence="12">
    <location>
        <begin position="770"/>
        <end position="789"/>
    </location>
</feature>
<comment type="subcellular location">
    <subcellularLocation>
        <location evidence="1">Cell membrane</location>
        <topology evidence="1">Multi-pass membrane protein</topology>
    </subcellularLocation>
</comment>
<dbReference type="CDD" id="cd11492">
    <property type="entry name" value="SLC5sbd_NIS-SMVT"/>
    <property type="match status" value="1"/>
</dbReference>
<dbReference type="NCBIfam" id="TIGR00813">
    <property type="entry name" value="sss"/>
    <property type="match status" value="1"/>
</dbReference>
<dbReference type="InterPro" id="IPR001734">
    <property type="entry name" value="Na/solute_symporter"/>
</dbReference>
<evidence type="ECO:0000256" key="12">
    <source>
        <dbReference type="SAM" id="Phobius"/>
    </source>
</evidence>
<dbReference type="OrthoDB" id="6132759at2759"/>
<feature type="region of interest" description="Disordered" evidence="11">
    <location>
        <begin position="27"/>
        <end position="64"/>
    </location>
</feature>
<keyword evidence="9 12" id="KW-0472">Membrane</keyword>
<gene>
    <name evidence="13" type="ORF">DGUA_6G020255</name>
</gene>
<evidence type="ECO:0000313" key="14">
    <source>
        <dbReference type="Proteomes" id="UP000268350"/>
    </source>
</evidence>
<feature type="transmembrane region" description="Helical" evidence="12">
    <location>
        <begin position="1005"/>
        <end position="1028"/>
    </location>
</feature>
<proteinExistence type="inferred from homology"/>
<feature type="transmembrane region" description="Helical" evidence="12">
    <location>
        <begin position="83"/>
        <end position="103"/>
    </location>
</feature>
<reference evidence="14" key="1">
    <citation type="submission" date="2018-01" db="EMBL/GenBank/DDBJ databases">
        <authorList>
            <person name="Alioto T."/>
            <person name="Alioto T."/>
        </authorList>
    </citation>
    <scope>NUCLEOTIDE SEQUENCE [LARGE SCALE GENOMIC DNA]</scope>
</reference>
<dbReference type="Proteomes" id="UP000268350">
    <property type="component" value="Unassembled WGS sequence"/>
</dbReference>
<dbReference type="Gene3D" id="1.20.1730.10">
    <property type="entry name" value="Sodium/glucose cotransporter"/>
    <property type="match status" value="3"/>
</dbReference>
<keyword evidence="10" id="KW-0739">Sodium transport</keyword>
<dbReference type="PANTHER" id="PTHR42985:SF5">
    <property type="entry name" value="FI02094P-RELATED"/>
    <property type="match status" value="1"/>
</dbReference>
<feature type="transmembrane region" description="Helical" evidence="12">
    <location>
        <begin position="965"/>
        <end position="984"/>
    </location>
</feature>
<feature type="transmembrane region" description="Helical" evidence="12">
    <location>
        <begin position="613"/>
        <end position="635"/>
    </location>
</feature>
<evidence type="ECO:0000256" key="2">
    <source>
        <dbReference type="ARBA" id="ARBA00006434"/>
    </source>
</evidence>
<dbReference type="OMA" id="CMASIVI"/>
<feature type="transmembrane region" description="Helical" evidence="12">
    <location>
        <begin position="224"/>
        <end position="249"/>
    </location>
</feature>
<evidence type="ECO:0000256" key="3">
    <source>
        <dbReference type="ARBA" id="ARBA00022448"/>
    </source>
</evidence>
<keyword evidence="14" id="KW-1185">Reference proteome</keyword>
<evidence type="ECO:0000256" key="9">
    <source>
        <dbReference type="ARBA" id="ARBA00023136"/>
    </source>
</evidence>
<dbReference type="Pfam" id="PF00474">
    <property type="entry name" value="SSF"/>
    <property type="match status" value="2"/>
</dbReference>
<feature type="transmembrane region" description="Helical" evidence="12">
    <location>
        <begin position="795"/>
        <end position="814"/>
    </location>
</feature>
<protein>
    <submittedName>
        <fullName evidence="13">Blast:Sodium-coupled monocarboxylate transporter 1</fullName>
    </submittedName>
</protein>
<dbReference type="GO" id="GO:0006814">
    <property type="term" value="P:sodium ion transport"/>
    <property type="evidence" value="ECO:0007669"/>
    <property type="project" value="UniProtKB-KW"/>
</dbReference>
<feature type="transmembrane region" description="Helical" evidence="12">
    <location>
        <begin position="511"/>
        <end position="531"/>
    </location>
</feature>
<dbReference type="GO" id="GO:0005886">
    <property type="term" value="C:plasma membrane"/>
    <property type="evidence" value="ECO:0007669"/>
    <property type="project" value="UniProtKB-SubCell"/>
</dbReference>
<evidence type="ECO:0000256" key="4">
    <source>
        <dbReference type="ARBA" id="ARBA00022475"/>
    </source>
</evidence>
<keyword evidence="7" id="KW-0915">Sodium</keyword>
<feature type="transmembrane region" description="Helical" evidence="12">
    <location>
        <begin position="435"/>
        <end position="460"/>
    </location>
</feature>
<feature type="transmembrane region" description="Helical" evidence="12">
    <location>
        <begin position="149"/>
        <end position="168"/>
    </location>
</feature>
<feature type="transmembrane region" description="Helical" evidence="12">
    <location>
        <begin position="333"/>
        <end position="353"/>
    </location>
</feature>
<evidence type="ECO:0000256" key="8">
    <source>
        <dbReference type="ARBA" id="ARBA00023065"/>
    </source>
</evidence>
<evidence type="ECO:0000256" key="5">
    <source>
        <dbReference type="ARBA" id="ARBA00022692"/>
    </source>
</evidence>
<feature type="transmembrane region" description="Helical" evidence="12">
    <location>
        <begin position="180"/>
        <end position="203"/>
    </location>
</feature>
<accession>A0A3B0KSC4</accession>
<evidence type="ECO:0000256" key="10">
    <source>
        <dbReference type="ARBA" id="ARBA00023201"/>
    </source>
</evidence>
<keyword evidence="5 12" id="KW-0812">Transmembrane</keyword>
<organism evidence="13 14">
    <name type="scientific">Drosophila guanche</name>
    <name type="common">Fruit fly</name>
    <dbReference type="NCBI Taxonomy" id="7266"/>
    <lineage>
        <taxon>Eukaryota</taxon>
        <taxon>Metazoa</taxon>
        <taxon>Ecdysozoa</taxon>
        <taxon>Arthropoda</taxon>
        <taxon>Hexapoda</taxon>
        <taxon>Insecta</taxon>
        <taxon>Pterygota</taxon>
        <taxon>Neoptera</taxon>
        <taxon>Endopterygota</taxon>
        <taxon>Diptera</taxon>
        <taxon>Brachycera</taxon>
        <taxon>Muscomorpha</taxon>
        <taxon>Ephydroidea</taxon>
        <taxon>Drosophilidae</taxon>
        <taxon>Drosophila</taxon>
        <taxon>Sophophora</taxon>
    </lineage>
</organism>
<keyword evidence="6 12" id="KW-1133">Transmembrane helix</keyword>
<evidence type="ECO:0000256" key="6">
    <source>
        <dbReference type="ARBA" id="ARBA00022989"/>
    </source>
</evidence>
<keyword evidence="8" id="KW-0406">Ion transport</keyword>
<name>A0A3B0KSC4_DROGU</name>
<feature type="transmembrane region" description="Helical" evidence="12">
    <location>
        <begin position="289"/>
        <end position="313"/>
    </location>
</feature>
<comment type="similarity">
    <text evidence="2">Belongs to the sodium:solute symporter (SSF) (TC 2.A.21) family.</text>
</comment>
<feature type="transmembrane region" description="Helical" evidence="12">
    <location>
        <begin position="882"/>
        <end position="902"/>
    </location>
</feature>
<feature type="transmembrane region" description="Helical" evidence="12">
    <location>
        <begin position="255"/>
        <end position="277"/>
    </location>
</feature>
<keyword evidence="4" id="KW-1003">Cell membrane</keyword>
<feature type="transmembrane region" description="Helical" evidence="12">
    <location>
        <begin position="1238"/>
        <end position="1260"/>
    </location>
</feature>
<evidence type="ECO:0000256" key="7">
    <source>
        <dbReference type="ARBA" id="ARBA00023053"/>
    </source>
</evidence>
<keyword evidence="3" id="KW-0813">Transport</keyword>
<feature type="transmembrane region" description="Helical" evidence="12">
    <location>
        <begin position="1168"/>
        <end position="1191"/>
    </location>
</feature>
<dbReference type="GO" id="GO:0015293">
    <property type="term" value="F:symporter activity"/>
    <property type="evidence" value="ECO:0007669"/>
    <property type="project" value="TreeGrafter"/>
</dbReference>
<feature type="transmembrane region" description="Helical" evidence="12">
    <location>
        <begin position="374"/>
        <end position="400"/>
    </location>
</feature>
<sequence length="1315" mass="142676">MSATGSPTTAITSATVRTVEAIFSSTASNSDSPSALLRNPMPTQSSISSFTPTPAPATMGGPEEKLSVKDLGETLQHFGVVDYMVFIVMLAVCAVIGIYFGFIEKKQKSKKKKGGQGLACKDEAGAAGVEERRGSEALDYLVGGRQMKVFPVALSLVASFVSGISLLGTSTEIYVYGTQYAFILVTLAISGAISWYIFLPVFCNLQLTSTYEYFEMRFNKSVRLLGSTLFTCSNLIWLPIVIFVPALAFNQVTGINIHIITPIVCVVCIFYTTAGGLKAVVWTDVIQTFVMVIAIFFVIIKGTMDVGGLGVVIQRNFDSGRLEWPEWTFDPKVRMSMLAMLLGNVGHNAYALGCNQIIIQRYNSLPGKKEMAQTSLIFIVGLTVLNAVCLYNGLLLYATYYDCDPLTTKLAMAKDQLVPLLVVQSLSSFPGVPGMFVAGVFSAALSSLSTGLNSLAAVFLEDYIKPLRKKSMTEHEVAITVRLCTVIIGVLSVALVFVVERMGTHVMQLSMTVGAIVNGPLVALFVMGLLIPSINSKSALLGTVVSFFFMAWLCLSAQMAVTSGEMQWQTKPVSTDGCTYEFERPMVTPDNATRPTVEHNSLSFGEEIYHVSFMFYSMIGAAVAVVVAQLAGFFFGRNKPEDVDLELLSPCIRRFYKSNYASTIWLPLCMYIPAITFSQVTGTGIYVITPIGGLKAVIWSDFIQSFGMFGSILAVCIKATYDVSGLPVVLQRNKESEKLNAPDFGFSCIGLVNIVAKLGNVVQLATTTSAVSMGPLLGIYGMGVALPWVKGKSVMVRSLVSFLALAWICINAQLGQMKGEIRHPKMTVSVEGCDYTLDNETVFRAIHDYRRIRIFGSCLFVVMNILWQPICIYVPALTLNQVSGISVAKIVPMTSMVCILYTSVGGIKGVVWTDVIQGFVMIGSMAFVIVKGTLDLGGLNVVLDRNRQFERLVGPDITLDPTVRMGVLALFIGGAFFKLQANGINQSIVQRYLTLPNFRAVKQAIFLSLTGFMIVLLMCVYIGMLAFAEFYHCDPITTGLARAKDQVIPLYVMKSVGTFSGLVGLFVAGVFSAALSSLSTALNSLSGVILTDFVEPFRKKPLTERQTAYVLRGVVVAFGLLSMASVPIVEKLGLVMQLSSTVAAITCGPLLGAFSVGMLLPIVKTESLLTGISCASTFTAYIVVRAQIAIFTGQMSSPTKPVSVEDCDYLFDLPDNWNSTTPATTAEANSFSIHEISFLWYTTVGSVGTLVGSLLATLFFGRQDPRLVDKELVSPVLRNFWYGQYESVASDEKRDLALHESVTQPKLELPENPNK</sequence>
<dbReference type="PROSITE" id="PS50283">
    <property type="entry name" value="NA_SOLUT_SYMP_3"/>
    <property type="match status" value="2"/>
</dbReference>
<evidence type="ECO:0000256" key="1">
    <source>
        <dbReference type="ARBA" id="ARBA00004651"/>
    </source>
</evidence>
<dbReference type="PANTHER" id="PTHR42985">
    <property type="entry name" value="SODIUM-COUPLED MONOCARBOXYLATE TRANSPORTER"/>
    <property type="match status" value="1"/>
</dbReference>